<dbReference type="PANTHER" id="PTHR42912:SF93">
    <property type="entry name" value="N6-ADENOSINE-METHYLTRANSFERASE TMT1A"/>
    <property type="match status" value="1"/>
</dbReference>
<evidence type="ECO:0000313" key="3">
    <source>
        <dbReference type="Proteomes" id="UP001156881"/>
    </source>
</evidence>
<keyword evidence="2" id="KW-0489">Methyltransferase</keyword>
<dbReference type="InterPro" id="IPR011990">
    <property type="entry name" value="TPR-like_helical_dom_sf"/>
</dbReference>
<keyword evidence="2" id="KW-0808">Transferase</keyword>
<dbReference type="SUPFAM" id="SSF53335">
    <property type="entry name" value="S-adenosyl-L-methionine-dependent methyltransferases"/>
    <property type="match status" value="1"/>
</dbReference>
<feature type="domain" description="Methyltransferase type 11" evidence="1">
    <location>
        <begin position="168"/>
        <end position="259"/>
    </location>
</feature>
<dbReference type="GO" id="GO:0032259">
    <property type="term" value="P:methylation"/>
    <property type="evidence" value="ECO:0007669"/>
    <property type="project" value="UniProtKB-KW"/>
</dbReference>
<dbReference type="Proteomes" id="UP001156881">
    <property type="component" value="Unassembled WGS sequence"/>
</dbReference>
<organism evidence="2 3">
    <name type="scientific">Methylobacterium brachythecii</name>
    <dbReference type="NCBI Taxonomy" id="1176177"/>
    <lineage>
        <taxon>Bacteria</taxon>
        <taxon>Pseudomonadati</taxon>
        <taxon>Pseudomonadota</taxon>
        <taxon>Alphaproteobacteria</taxon>
        <taxon>Hyphomicrobiales</taxon>
        <taxon>Methylobacteriaceae</taxon>
        <taxon>Methylobacterium</taxon>
    </lineage>
</organism>
<dbReference type="Gene3D" id="3.40.50.150">
    <property type="entry name" value="Vaccinia Virus protein VP39"/>
    <property type="match status" value="1"/>
</dbReference>
<dbReference type="InterPro" id="IPR013216">
    <property type="entry name" value="Methyltransf_11"/>
</dbReference>
<comment type="caution">
    <text evidence="2">The sequence shown here is derived from an EMBL/GenBank/DDBJ whole genome shotgun (WGS) entry which is preliminary data.</text>
</comment>
<dbReference type="Gene3D" id="1.25.40.10">
    <property type="entry name" value="Tetratricopeptide repeat domain"/>
    <property type="match status" value="1"/>
</dbReference>
<keyword evidence="3" id="KW-1185">Reference proteome</keyword>
<reference evidence="3" key="1">
    <citation type="journal article" date="2019" name="Int. J. Syst. Evol. Microbiol.">
        <title>The Global Catalogue of Microorganisms (GCM) 10K type strain sequencing project: providing services to taxonomists for standard genome sequencing and annotation.</title>
        <authorList>
            <consortium name="The Broad Institute Genomics Platform"/>
            <consortium name="The Broad Institute Genome Sequencing Center for Infectious Disease"/>
            <person name="Wu L."/>
            <person name="Ma J."/>
        </authorList>
    </citation>
    <scope>NUCLEOTIDE SEQUENCE [LARGE SCALE GENOMIC DNA]</scope>
    <source>
        <strain evidence="3">NBRC 107710</strain>
    </source>
</reference>
<name>A0ABQ6D3W7_9HYPH</name>
<accession>A0ABQ6D3W7</accession>
<evidence type="ECO:0000259" key="1">
    <source>
        <dbReference type="Pfam" id="PF08241"/>
    </source>
</evidence>
<gene>
    <name evidence="2" type="ORF">GCM10007884_27710</name>
</gene>
<dbReference type="CDD" id="cd02440">
    <property type="entry name" value="AdoMet_MTases"/>
    <property type="match status" value="1"/>
</dbReference>
<dbReference type="PANTHER" id="PTHR42912">
    <property type="entry name" value="METHYLTRANSFERASE"/>
    <property type="match status" value="1"/>
</dbReference>
<protein>
    <submittedName>
        <fullName evidence="2">Methyltransferase</fullName>
    </submittedName>
</protein>
<dbReference type="EMBL" id="BSPG01000015">
    <property type="protein sequence ID" value="GLS44782.1"/>
    <property type="molecule type" value="Genomic_DNA"/>
</dbReference>
<dbReference type="SUPFAM" id="SSF48452">
    <property type="entry name" value="TPR-like"/>
    <property type="match status" value="1"/>
</dbReference>
<dbReference type="GO" id="GO:0008168">
    <property type="term" value="F:methyltransferase activity"/>
    <property type="evidence" value="ECO:0007669"/>
    <property type="project" value="UniProtKB-KW"/>
</dbReference>
<sequence length="324" mass="34411">MAATPQHPASDTMSRQRSSGDLLADRRFAYAEACLAEGEAGAAAEMAEQAIEIAPRYAPAWFLLGRAREALFLASNEPAAEEAARAAYAKALDIDPDDALGARLHLADLGTGDALAAITPDYVRALFDGYAARFERHLVDDLHYRGPELIIEALDALRDARPRFETALDLGCGTGLMGRALAGRVGSLTGVDLSPEMLAFARRSGLYARLCEGELTVFLAEEPPESADLAIAADVLIYLPDLTSVFSAIGRVLQPGALAAVSIQSHDGDGVVLGPDGRYAHGDAHLCEAVRRAGLDVAFLSQAAVRRQRGRDVPGRIAVLRKPV</sequence>
<dbReference type="InterPro" id="IPR029063">
    <property type="entry name" value="SAM-dependent_MTases_sf"/>
</dbReference>
<proteinExistence type="predicted"/>
<dbReference type="Pfam" id="PF08241">
    <property type="entry name" value="Methyltransf_11"/>
    <property type="match status" value="1"/>
</dbReference>
<evidence type="ECO:0000313" key="2">
    <source>
        <dbReference type="EMBL" id="GLS44782.1"/>
    </source>
</evidence>
<dbReference type="InterPro" id="IPR050508">
    <property type="entry name" value="Methyltransf_Superfamily"/>
</dbReference>